<comment type="caution">
    <text evidence="4">The sequence shown here is derived from an EMBL/GenBank/DDBJ whole genome shotgun (WGS) entry which is preliminary data.</text>
</comment>
<evidence type="ECO:0000313" key="4">
    <source>
        <dbReference type="EMBL" id="PWA49788.1"/>
    </source>
</evidence>
<feature type="compositionally biased region" description="Acidic residues" evidence="2">
    <location>
        <begin position="78"/>
        <end position="89"/>
    </location>
</feature>
<evidence type="ECO:0000259" key="3">
    <source>
        <dbReference type="PROSITE" id="PS50089"/>
    </source>
</evidence>
<dbReference type="Pfam" id="PF13920">
    <property type="entry name" value="zf-C3HC4_3"/>
    <property type="match status" value="1"/>
</dbReference>
<evidence type="ECO:0000256" key="2">
    <source>
        <dbReference type="SAM" id="MobiDB-lite"/>
    </source>
</evidence>
<organism evidence="4 5">
    <name type="scientific">Artemisia annua</name>
    <name type="common">Sweet wormwood</name>
    <dbReference type="NCBI Taxonomy" id="35608"/>
    <lineage>
        <taxon>Eukaryota</taxon>
        <taxon>Viridiplantae</taxon>
        <taxon>Streptophyta</taxon>
        <taxon>Embryophyta</taxon>
        <taxon>Tracheophyta</taxon>
        <taxon>Spermatophyta</taxon>
        <taxon>Magnoliopsida</taxon>
        <taxon>eudicotyledons</taxon>
        <taxon>Gunneridae</taxon>
        <taxon>Pentapetalae</taxon>
        <taxon>asterids</taxon>
        <taxon>campanulids</taxon>
        <taxon>Asterales</taxon>
        <taxon>Asteraceae</taxon>
        <taxon>Asteroideae</taxon>
        <taxon>Anthemideae</taxon>
        <taxon>Artemisiinae</taxon>
        <taxon>Artemisia</taxon>
    </lineage>
</organism>
<keyword evidence="1" id="KW-0479">Metal-binding</keyword>
<dbReference type="PANTHER" id="PTHR46629">
    <property type="entry name" value="OS01G0917900 PROTEIN"/>
    <property type="match status" value="1"/>
</dbReference>
<feature type="domain" description="RING-type" evidence="3">
    <location>
        <begin position="192"/>
        <end position="230"/>
    </location>
</feature>
<dbReference type="CDD" id="cd16449">
    <property type="entry name" value="RING-HC"/>
    <property type="match status" value="1"/>
</dbReference>
<dbReference type="PROSITE" id="PS50089">
    <property type="entry name" value="ZF_RING_2"/>
    <property type="match status" value="1"/>
</dbReference>
<dbReference type="SUPFAM" id="SSF57850">
    <property type="entry name" value="RING/U-box"/>
    <property type="match status" value="1"/>
</dbReference>
<feature type="compositionally biased region" description="Basic and acidic residues" evidence="2">
    <location>
        <begin position="125"/>
        <end position="136"/>
    </location>
</feature>
<dbReference type="EMBL" id="PKPP01008782">
    <property type="protein sequence ID" value="PWA49788.1"/>
    <property type="molecule type" value="Genomic_DNA"/>
</dbReference>
<feature type="compositionally biased region" description="Acidic residues" evidence="2">
    <location>
        <begin position="173"/>
        <end position="183"/>
    </location>
</feature>
<feature type="region of interest" description="Disordered" evidence="2">
    <location>
        <begin position="164"/>
        <end position="183"/>
    </location>
</feature>
<feature type="region of interest" description="Disordered" evidence="2">
    <location>
        <begin position="73"/>
        <end position="147"/>
    </location>
</feature>
<keyword evidence="1" id="KW-0863">Zinc-finger</keyword>
<evidence type="ECO:0000256" key="1">
    <source>
        <dbReference type="PROSITE-ProRule" id="PRU00175"/>
    </source>
</evidence>
<dbReference type="OrthoDB" id="1711136at2759"/>
<feature type="compositionally biased region" description="Acidic residues" evidence="2">
    <location>
        <begin position="110"/>
        <end position="124"/>
    </location>
</feature>
<dbReference type="STRING" id="35608.A0A2U1LLA5"/>
<dbReference type="Gene3D" id="3.30.40.10">
    <property type="entry name" value="Zinc/RING finger domain, C3HC4 (zinc finger)"/>
    <property type="match status" value="1"/>
</dbReference>
<dbReference type="GO" id="GO:0008270">
    <property type="term" value="F:zinc ion binding"/>
    <property type="evidence" value="ECO:0007669"/>
    <property type="project" value="UniProtKB-KW"/>
</dbReference>
<dbReference type="Proteomes" id="UP000245207">
    <property type="component" value="Unassembled WGS sequence"/>
</dbReference>
<keyword evidence="1" id="KW-0862">Zinc</keyword>
<proteinExistence type="predicted"/>
<evidence type="ECO:0000313" key="5">
    <source>
        <dbReference type="Proteomes" id="UP000245207"/>
    </source>
</evidence>
<accession>A0A2U1LLA5</accession>
<reference evidence="4 5" key="1">
    <citation type="journal article" date="2018" name="Mol. Plant">
        <title>The genome of Artemisia annua provides insight into the evolution of Asteraceae family and artemisinin biosynthesis.</title>
        <authorList>
            <person name="Shen Q."/>
            <person name="Zhang L."/>
            <person name="Liao Z."/>
            <person name="Wang S."/>
            <person name="Yan T."/>
            <person name="Shi P."/>
            <person name="Liu M."/>
            <person name="Fu X."/>
            <person name="Pan Q."/>
            <person name="Wang Y."/>
            <person name="Lv Z."/>
            <person name="Lu X."/>
            <person name="Zhang F."/>
            <person name="Jiang W."/>
            <person name="Ma Y."/>
            <person name="Chen M."/>
            <person name="Hao X."/>
            <person name="Li L."/>
            <person name="Tang Y."/>
            <person name="Lv G."/>
            <person name="Zhou Y."/>
            <person name="Sun X."/>
            <person name="Brodelius P.E."/>
            <person name="Rose J.K.C."/>
            <person name="Tang K."/>
        </authorList>
    </citation>
    <scope>NUCLEOTIDE SEQUENCE [LARGE SCALE GENOMIC DNA]</scope>
    <source>
        <strain evidence="5">cv. Huhao1</strain>
        <tissue evidence="4">Leaf</tissue>
    </source>
</reference>
<gene>
    <name evidence="4" type="ORF">CTI12_AA478370</name>
</gene>
<sequence length="240" mass="27033">MEDKQTPLDERSIIDIIRNDKDRSSKKNWKTFRDKLRLKRAGKAWTSSINIPQSDINIQNKPNKMMIRRGSSRYTSNNDEEQEPDESDGEANRQLGQIDRQKNTRLLPMETDDTEEEENDNADADVDHVGGDSKDGNEDDGNDNQMSLMSLLSDAGSNYIEENHQEQEHQDVGEDEMEDDEGGEGEECAKACCGCKGKHSGAAFGPCGHTFCKHCTKELHVSRGNCPTCNSFILEILDIY</sequence>
<keyword evidence="5" id="KW-1185">Reference proteome</keyword>
<name>A0A2U1LLA5_ARTAN</name>
<dbReference type="AlphaFoldDB" id="A0A2U1LLA5"/>
<dbReference type="InterPro" id="IPR001841">
    <property type="entry name" value="Znf_RING"/>
</dbReference>
<dbReference type="InterPro" id="IPR013083">
    <property type="entry name" value="Znf_RING/FYVE/PHD"/>
</dbReference>
<protein>
    <submittedName>
        <fullName evidence="4">Zinc finger, RING/FYVE/PHD-type</fullName>
    </submittedName>
</protein>